<keyword evidence="2" id="KW-1185">Reference proteome</keyword>
<organism evidence="1 2">
    <name type="scientific">Ruegeria atlantica</name>
    <dbReference type="NCBI Taxonomy" id="81569"/>
    <lineage>
        <taxon>Bacteria</taxon>
        <taxon>Pseudomonadati</taxon>
        <taxon>Pseudomonadota</taxon>
        <taxon>Alphaproteobacteria</taxon>
        <taxon>Rhodobacterales</taxon>
        <taxon>Roseobacteraceae</taxon>
        <taxon>Ruegeria</taxon>
    </lineage>
</organism>
<proteinExistence type="predicted"/>
<sequence>MNDVWLGFFPDGLQPSKSAHEIGMKISLAGNNIAQNGKIDLPYAITDKGSVGLYVKEEKSPLNDLLLDTFNRMMNADQNGDPFRETYLNLTRDAQSKHETFKSATRGIKIPRSFPSSDLAQQLRMVAKTIAASDRLGHEQQTFFVRYIGWDHHDELLANHARMLRVLSEALGVFQATLDDMGLADRVVTFTGSDFGRTLTSNGNGTDHGWGGNTLVMGNAVKGGQILGDYPELGLASDNALDVGNGVLIPTTSTDQLYADLSLWFGVQPSALKTLFPNLNRFADVAGGERLGLFT</sequence>
<dbReference type="InterPro" id="IPR010869">
    <property type="entry name" value="DUF1501"/>
</dbReference>
<dbReference type="Pfam" id="PF07394">
    <property type="entry name" value="DUF1501"/>
    <property type="match status" value="1"/>
</dbReference>
<dbReference type="SUPFAM" id="SSF53649">
    <property type="entry name" value="Alkaline phosphatase-like"/>
    <property type="match status" value="1"/>
</dbReference>
<dbReference type="PANTHER" id="PTHR43737:SF1">
    <property type="entry name" value="DUF1501 DOMAIN-CONTAINING PROTEIN"/>
    <property type="match status" value="1"/>
</dbReference>
<dbReference type="Proteomes" id="UP000050786">
    <property type="component" value="Unassembled WGS sequence"/>
</dbReference>
<name>A0A0P1ENM7_9RHOB</name>
<evidence type="ECO:0008006" key="3">
    <source>
        <dbReference type="Google" id="ProtNLM"/>
    </source>
</evidence>
<evidence type="ECO:0000313" key="1">
    <source>
        <dbReference type="EMBL" id="CUH41905.1"/>
    </source>
</evidence>
<gene>
    <name evidence="1" type="ORF">RUM4293_00789</name>
</gene>
<reference evidence="2" key="1">
    <citation type="submission" date="2015-09" db="EMBL/GenBank/DDBJ databases">
        <authorList>
            <person name="Rodrigo-Torres L."/>
            <person name="Arahal D.R."/>
        </authorList>
    </citation>
    <scope>NUCLEOTIDE SEQUENCE [LARGE SCALE GENOMIC DNA]</scope>
    <source>
        <strain evidence="2">CECT 4293</strain>
    </source>
</reference>
<accession>A0A0P1ENM7</accession>
<protein>
    <recommendedName>
        <fullName evidence="3">DUF1501 domain-containing protein</fullName>
    </recommendedName>
</protein>
<dbReference type="AlphaFoldDB" id="A0A0P1ENM7"/>
<dbReference type="EMBL" id="CYPS01000010">
    <property type="protein sequence ID" value="CUH41905.1"/>
    <property type="molecule type" value="Genomic_DNA"/>
</dbReference>
<dbReference type="InterPro" id="IPR017850">
    <property type="entry name" value="Alkaline_phosphatase_core_sf"/>
</dbReference>
<evidence type="ECO:0000313" key="2">
    <source>
        <dbReference type="Proteomes" id="UP000050786"/>
    </source>
</evidence>
<dbReference type="PANTHER" id="PTHR43737">
    <property type="entry name" value="BLL7424 PROTEIN"/>
    <property type="match status" value="1"/>
</dbReference>